<keyword evidence="1" id="KW-0732">Signal</keyword>
<dbReference type="CDD" id="cd02244">
    <property type="entry name" value="cupin_7S_vicilin-like_N"/>
    <property type="match status" value="1"/>
</dbReference>
<feature type="signal peptide" evidence="1">
    <location>
        <begin position="1"/>
        <end position="22"/>
    </location>
</feature>
<dbReference type="OMA" id="GRYMESE"/>
<dbReference type="PANTHER" id="PTHR31189">
    <property type="entry name" value="OS03G0336100 PROTEIN-RELATED"/>
    <property type="match status" value="1"/>
</dbReference>
<dbReference type="InterPro" id="IPR014710">
    <property type="entry name" value="RmlC-like_jellyroll"/>
</dbReference>
<reference evidence="3 4" key="1">
    <citation type="journal article" date="2018" name="Nat. Genet.">
        <title>The Rosa genome provides new insights in the design of modern roses.</title>
        <authorList>
            <person name="Bendahmane M."/>
        </authorList>
    </citation>
    <scope>NUCLEOTIDE SEQUENCE [LARGE SCALE GENOMIC DNA]</scope>
    <source>
        <strain evidence="4">cv. Old Blush</strain>
    </source>
</reference>
<dbReference type="AlphaFoldDB" id="A0A2P6QHQ7"/>
<feature type="domain" description="Cupin type-1" evidence="2">
    <location>
        <begin position="52"/>
        <end position="207"/>
    </location>
</feature>
<dbReference type="SMART" id="SM00835">
    <property type="entry name" value="Cupin_1"/>
    <property type="match status" value="2"/>
</dbReference>
<evidence type="ECO:0000256" key="1">
    <source>
        <dbReference type="SAM" id="SignalP"/>
    </source>
</evidence>
<comment type="caution">
    <text evidence="3">The sequence shown here is derived from an EMBL/GenBank/DDBJ whole genome shotgun (WGS) entry which is preliminary data.</text>
</comment>
<dbReference type="OrthoDB" id="2019862at2759"/>
<keyword evidence="4" id="KW-1185">Reference proteome</keyword>
<organism evidence="3 4">
    <name type="scientific">Rosa chinensis</name>
    <name type="common">China rose</name>
    <dbReference type="NCBI Taxonomy" id="74649"/>
    <lineage>
        <taxon>Eukaryota</taxon>
        <taxon>Viridiplantae</taxon>
        <taxon>Streptophyta</taxon>
        <taxon>Embryophyta</taxon>
        <taxon>Tracheophyta</taxon>
        <taxon>Spermatophyta</taxon>
        <taxon>Magnoliopsida</taxon>
        <taxon>eudicotyledons</taxon>
        <taxon>Gunneridae</taxon>
        <taxon>Pentapetalae</taxon>
        <taxon>rosids</taxon>
        <taxon>fabids</taxon>
        <taxon>Rosales</taxon>
        <taxon>Rosaceae</taxon>
        <taxon>Rosoideae</taxon>
        <taxon>Rosoideae incertae sedis</taxon>
        <taxon>Rosa</taxon>
    </lineage>
</organism>
<dbReference type="InterPro" id="IPR006045">
    <property type="entry name" value="Cupin_1"/>
</dbReference>
<dbReference type="STRING" id="74649.A0A2P6QHQ7"/>
<accession>A0A2P6QHQ7</accession>
<proteinExistence type="predicted"/>
<dbReference type="Pfam" id="PF00190">
    <property type="entry name" value="Cupin_1"/>
    <property type="match status" value="2"/>
</dbReference>
<dbReference type="InterPro" id="IPR011051">
    <property type="entry name" value="RmlC_Cupin_sf"/>
</dbReference>
<evidence type="ECO:0000259" key="2">
    <source>
        <dbReference type="SMART" id="SM00835"/>
    </source>
</evidence>
<feature type="chain" id="PRO_5015201928" evidence="1">
    <location>
        <begin position="23"/>
        <end position="469"/>
    </location>
</feature>
<protein>
    <submittedName>
        <fullName evidence="3">Putative rmlC-like jelly roll protein</fullName>
    </submittedName>
</protein>
<dbReference type="EMBL" id="PDCK01000043">
    <property type="protein sequence ID" value="PRQ33703.1"/>
    <property type="molecule type" value="Genomic_DNA"/>
</dbReference>
<dbReference type="SUPFAM" id="SSF51182">
    <property type="entry name" value="RmlC-like cupins"/>
    <property type="match status" value="1"/>
</dbReference>
<sequence>MGNRVMVSLLVLVLVLSYGVMAMAMRFNHEDEEWGRDQREEEWEGHRGHRHLFLLQQSRLLVKTEAGQMRVVRSVGQRMVDRHINVAYLTLEPNSLFIPQYLDSSLILFVQRGQANVGLVHRQELGERQLKAGDVYRIPAGSTFYLQNVRENRRLQIILSIDTSDSLRMGTLENFFIGGGTYPKSVLSGFDSEILTNAFNVSSSEIRQVLTRHQEGPIIYLNNSQSSSNLWTKFVSMKEQDRLQELKKMVDFPEEPEQTLTWSWRKLLNSVFGTLENEERKQHHHEHSQKSYNLYDRKPDFKNNHGWTLSVDESDYSPLKDSGIGVYLVSLNAGSMLAPHVNPRATEYGVVLRGSGSLQIVFPNGTLAMKAKLKPGRVFWVPRYFPFVQVASNNEQLEIFGFTTSAQPNRPQFLAGSSSVLQALRGQELAAAFGVSEGRLNHFVNAQREAVILPYNAERNQKADGMADR</sequence>
<dbReference type="Proteomes" id="UP000238479">
    <property type="component" value="Chromosome 5"/>
</dbReference>
<gene>
    <name evidence="3" type="ORF">RchiOBHm_Chr5g0060591</name>
</gene>
<evidence type="ECO:0000313" key="3">
    <source>
        <dbReference type="EMBL" id="PRQ33703.1"/>
    </source>
</evidence>
<dbReference type="Gene3D" id="2.60.120.10">
    <property type="entry name" value="Jelly Rolls"/>
    <property type="match status" value="2"/>
</dbReference>
<dbReference type="InterPro" id="IPR050253">
    <property type="entry name" value="Seed_Storage-Functional"/>
</dbReference>
<feature type="domain" description="Cupin type-1" evidence="2">
    <location>
        <begin position="292"/>
        <end position="441"/>
    </location>
</feature>
<name>A0A2P6QHQ7_ROSCH</name>
<dbReference type="PANTHER" id="PTHR31189:SF2">
    <property type="entry name" value="RMLC-LIKE CUPINS SUPERFAMILY PROTEIN"/>
    <property type="match status" value="1"/>
</dbReference>
<dbReference type="Gramene" id="PRQ33703">
    <property type="protein sequence ID" value="PRQ33703"/>
    <property type="gene ID" value="RchiOBHm_Chr5g0060591"/>
</dbReference>
<evidence type="ECO:0000313" key="4">
    <source>
        <dbReference type="Proteomes" id="UP000238479"/>
    </source>
</evidence>
<dbReference type="CDD" id="cd02245">
    <property type="entry name" value="cupin_7S_vicilin-like_C"/>
    <property type="match status" value="1"/>
</dbReference>